<organism evidence="3 4">
    <name type="scientific">Chitinophaga dinghuensis</name>
    <dbReference type="NCBI Taxonomy" id="1539050"/>
    <lineage>
        <taxon>Bacteria</taxon>
        <taxon>Pseudomonadati</taxon>
        <taxon>Bacteroidota</taxon>
        <taxon>Chitinophagia</taxon>
        <taxon>Chitinophagales</taxon>
        <taxon>Chitinophagaceae</taxon>
        <taxon>Chitinophaga</taxon>
    </lineage>
</organism>
<proteinExistence type="predicted"/>
<dbReference type="EMBL" id="QLMA01000009">
    <property type="protein sequence ID" value="RAJ75691.1"/>
    <property type="molecule type" value="Genomic_DNA"/>
</dbReference>
<protein>
    <submittedName>
        <fullName evidence="3">C-terminal processing protease CtpA/Prc</fullName>
    </submittedName>
</protein>
<dbReference type="SUPFAM" id="SSF52096">
    <property type="entry name" value="ClpP/crotonase"/>
    <property type="match status" value="1"/>
</dbReference>
<dbReference type="Proteomes" id="UP000249819">
    <property type="component" value="Unassembled WGS sequence"/>
</dbReference>
<dbReference type="Gene3D" id="3.90.226.10">
    <property type="entry name" value="2-enoyl-CoA Hydratase, Chain A, domain 1"/>
    <property type="match status" value="1"/>
</dbReference>
<keyword evidence="3" id="KW-0378">Hydrolase</keyword>
<gene>
    <name evidence="3" type="ORF">CLV59_109305</name>
</gene>
<reference evidence="3 4" key="1">
    <citation type="submission" date="2018-06" db="EMBL/GenBank/DDBJ databases">
        <title>Genomic Encyclopedia of Archaeal and Bacterial Type Strains, Phase II (KMG-II): from individual species to whole genera.</title>
        <authorList>
            <person name="Goeker M."/>
        </authorList>
    </citation>
    <scope>NUCLEOTIDE SEQUENCE [LARGE SCALE GENOMIC DNA]</scope>
    <source>
        <strain evidence="3 4">DSM 29821</strain>
    </source>
</reference>
<dbReference type="GO" id="GO:0006508">
    <property type="term" value="P:proteolysis"/>
    <property type="evidence" value="ECO:0007669"/>
    <property type="project" value="UniProtKB-KW"/>
</dbReference>
<feature type="domain" description="Tail specific protease" evidence="2">
    <location>
        <begin position="234"/>
        <end position="435"/>
    </location>
</feature>
<evidence type="ECO:0000259" key="2">
    <source>
        <dbReference type="Pfam" id="PF03572"/>
    </source>
</evidence>
<dbReference type="InterPro" id="IPR029045">
    <property type="entry name" value="ClpP/crotonase-like_dom_sf"/>
</dbReference>
<dbReference type="AlphaFoldDB" id="A0A327VWY4"/>
<sequence length="454" mass="52304">MRNLLLLLLLCCGLSSFGQDICNDFYYKQFSRAAIIKDLDFIHDKILHAHINPFTGITPEQFEAQFGRIKASLPDSMMQHEFYFKAMPIFNALNDEHSHLEDYCITDSLRENFKIFPLRFKLQNDKVLLTENYSQVHLKPGDELLSVNGIKIDDMLDSCTNMIAGAKESRKATFVDQMWIYLPRYCYFIKDSFQLVFRSGKRVTVEGLYKLQFAKVYKPVKKTPYSIVFNTYGDVAYLTVNDFNDQQTIKRNDWDRIVDSIFTVIQRKHCKTLFVDVSENTGGNSGIGDLIISYFNDKPYADYSGKWKKSQEYLQVMKDLKLNDPAYEKLHDGEIMPIPSDMVHPANRTNRFTGKTYIVIGKRTFSSAMMFAVLSRDNKLATLIGETPIQGHPNGFGELIWFKTPNTKLGFMFSVKEWIRPSGETTNNQLVPDISIPVENSTPKQIISRTLSMK</sequence>
<dbReference type="Pfam" id="PF03572">
    <property type="entry name" value="Peptidase_S41"/>
    <property type="match status" value="1"/>
</dbReference>
<feature type="signal peptide" evidence="1">
    <location>
        <begin position="1"/>
        <end position="18"/>
    </location>
</feature>
<dbReference type="RefSeq" id="WP_111594842.1">
    <property type="nucleotide sequence ID" value="NZ_QLMA01000009.1"/>
</dbReference>
<keyword evidence="4" id="KW-1185">Reference proteome</keyword>
<name>A0A327VWY4_9BACT</name>
<evidence type="ECO:0000313" key="3">
    <source>
        <dbReference type="EMBL" id="RAJ75691.1"/>
    </source>
</evidence>
<feature type="chain" id="PRO_5016360721" evidence="1">
    <location>
        <begin position="19"/>
        <end position="454"/>
    </location>
</feature>
<dbReference type="OrthoDB" id="5480566at2"/>
<accession>A0A327VWY4</accession>
<dbReference type="InterPro" id="IPR005151">
    <property type="entry name" value="Tail-specific_protease"/>
</dbReference>
<evidence type="ECO:0000313" key="4">
    <source>
        <dbReference type="Proteomes" id="UP000249819"/>
    </source>
</evidence>
<keyword evidence="1" id="KW-0732">Signal</keyword>
<comment type="caution">
    <text evidence="3">The sequence shown here is derived from an EMBL/GenBank/DDBJ whole genome shotgun (WGS) entry which is preliminary data.</text>
</comment>
<keyword evidence="3" id="KW-0645">Protease</keyword>
<evidence type="ECO:0000256" key="1">
    <source>
        <dbReference type="SAM" id="SignalP"/>
    </source>
</evidence>
<dbReference type="GO" id="GO:0008236">
    <property type="term" value="F:serine-type peptidase activity"/>
    <property type="evidence" value="ECO:0007669"/>
    <property type="project" value="InterPro"/>
</dbReference>